<feature type="transmembrane region" description="Helical" evidence="1">
    <location>
        <begin position="21"/>
        <end position="45"/>
    </location>
</feature>
<keyword evidence="1" id="KW-1133">Transmembrane helix</keyword>
<reference evidence="2 3" key="1">
    <citation type="submission" date="2024-04" db="EMBL/GenBank/DDBJ databases">
        <title>Genome assembly C_amara_ONT_v2.</title>
        <authorList>
            <person name="Yant L."/>
            <person name="Moore C."/>
            <person name="Slenker M."/>
        </authorList>
    </citation>
    <scope>NUCLEOTIDE SEQUENCE [LARGE SCALE GENOMIC DNA]</scope>
    <source>
        <tissue evidence="2">Leaf</tissue>
    </source>
</reference>
<dbReference type="SUPFAM" id="SSF81383">
    <property type="entry name" value="F-box domain"/>
    <property type="match status" value="1"/>
</dbReference>
<dbReference type="AlphaFoldDB" id="A0ABD0ZSY4"/>
<accession>A0ABD0ZSY4</accession>
<comment type="caution">
    <text evidence="2">The sequence shown here is derived from an EMBL/GenBank/DDBJ whole genome shotgun (WGS) entry which is preliminary data.</text>
</comment>
<dbReference type="PANTHER" id="PTHR48155">
    <property type="entry name" value="OS09G0497600 PROTEIN"/>
    <property type="match status" value="1"/>
</dbReference>
<dbReference type="Proteomes" id="UP001558713">
    <property type="component" value="Unassembled WGS sequence"/>
</dbReference>
<dbReference type="EMBL" id="JBANAX010000686">
    <property type="protein sequence ID" value="KAL1197732.1"/>
    <property type="molecule type" value="Genomic_DNA"/>
</dbReference>
<gene>
    <name evidence="2" type="ORF">V5N11_012386</name>
</gene>
<keyword evidence="1" id="KW-0472">Membrane</keyword>
<evidence type="ECO:0000313" key="2">
    <source>
        <dbReference type="EMBL" id="KAL1197732.1"/>
    </source>
</evidence>
<name>A0ABD0ZSY4_CARAN</name>
<proteinExistence type="predicted"/>
<keyword evidence="1" id="KW-0812">Transmembrane</keyword>
<sequence length="285" mass="33257">MVWSSWLGCIKPNWRACMCGYGLWIHVISFVLSLVCLSLCLWIVMNRNKDNVEPTMKDDSPFGKLQEDLLIEIFIRVTISQWEQISCVRKQWANLFRGECLWQAALNRAYPLASKTKKWTGPIRQGLSKRCRRYVALYISKNILGVDTDIDENHEMLGHIYLFLKDQLQLSTTPASCILHGTLIDQLLVCGKSKEEADELATKIWLALLDNLEDTKHTFIVLKSIAQEYDGFLPYPYLRPMKVQWKVFEKLFVDFRDLFDHSEYCDLIGIAKKKFQTIPYVWLGY</sequence>
<protein>
    <recommendedName>
        <fullName evidence="4">F-box domain-containing protein</fullName>
    </recommendedName>
</protein>
<evidence type="ECO:0000256" key="1">
    <source>
        <dbReference type="SAM" id="Phobius"/>
    </source>
</evidence>
<organism evidence="2 3">
    <name type="scientific">Cardamine amara subsp. amara</name>
    <dbReference type="NCBI Taxonomy" id="228776"/>
    <lineage>
        <taxon>Eukaryota</taxon>
        <taxon>Viridiplantae</taxon>
        <taxon>Streptophyta</taxon>
        <taxon>Embryophyta</taxon>
        <taxon>Tracheophyta</taxon>
        <taxon>Spermatophyta</taxon>
        <taxon>Magnoliopsida</taxon>
        <taxon>eudicotyledons</taxon>
        <taxon>Gunneridae</taxon>
        <taxon>Pentapetalae</taxon>
        <taxon>rosids</taxon>
        <taxon>malvids</taxon>
        <taxon>Brassicales</taxon>
        <taxon>Brassicaceae</taxon>
        <taxon>Cardamineae</taxon>
        <taxon>Cardamine</taxon>
    </lineage>
</organism>
<dbReference type="InterPro" id="IPR036047">
    <property type="entry name" value="F-box-like_dom_sf"/>
</dbReference>
<evidence type="ECO:0000313" key="3">
    <source>
        <dbReference type="Proteomes" id="UP001558713"/>
    </source>
</evidence>
<dbReference type="PANTHER" id="PTHR48155:SF1">
    <property type="entry name" value="F-BOX DOMAIN-CONTAINING PROTEIN"/>
    <property type="match status" value="1"/>
</dbReference>
<evidence type="ECO:0008006" key="4">
    <source>
        <dbReference type="Google" id="ProtNLM"/>
    </source>
</evidence>
<keyword evidence="3" id="KW-1185">Reference proteome</keyword>